<protein>
    <submittedName>
        <fullName evidence="1">PilZ domain-containing protein</fullName>
    </submittedName>
</protein>
<evidence type="ECO:0000313" key="1">
    <source>
        <dbReference type="EMBL" id="MHO03571.1"/>
    </source>
</evidence>
<proteinExistence type="predicted"/>
<organism evidence="1">
    <name type="scientific">Escherichia coli</name>
    <dbReference type="NCBI Taxonomy" id="562"/>
    <lineage>
        <taxon>Bacteria</taxon>
        <taxon>Pseudomonadati</taxon>
        <taxon>Pseudomonadota</taxon>
        <taxon>Gammaproteobacteria</taxon>
        <taxon>Enterobacterales</taxon>
        <taxon>Enterobacteriaceae</taxon>
        <taxon>Escherichia</taxon>
    </lineage>
</organism>
<dbReference type="EMBL" id="RNRV01000005">
    <property type="protein sequence ID" value="MHO03571.1"/>
    <property type="molecule type" value="Genomic_DNA"/>
</dbReference>
<comment type="caution">
    <text evidence="1">The sequence shown here is derived from an EMBL/GenBank/DDBJ whole genome shotgun (WGS) entry which is preliminary data.</text>
</comment>
<name>A0A3L0WY96_ECOLX</name>
<reference evidence="1" key="1">
    <citation type="submission" date="2018-10" db="EMBL/GenBank/DDBJ databases">
        <authorList>
            <consortium name="NARMS: The National Antimicrobial Resistance Monitoring System"/>
        </authorList>
    </citation>
    <scope>NUCLEOTIDE SEQUENCE [LARGE SCALE GENOMIC DNA]</scope>
    <source>
        <strain evidence="1">CVM N17EC0388</strain>
    </source>
</reference>
<gene>
    <name evidence="1" type="ORF">D9F05_04165</name>
</gene>
<dbReference type="AlphaFoldDB" id="A0A3L0WY96"/>
<sequence length="197" mass="22345">MDHHQILTEDELAMLRDLGSDQEMAAGQALSGYLATPLLGLLQRADQLVLEARFAGHQLRFPLRFTQGDDGFVEPRIAAPVIKELGYPHLRAWRLDEKARFKVAETEYLVHSLSLDGLVVEGLPTRLTIGATLSGTLLIHELAPLPLCAELIRHIHQRNGVQGWALHFQMAKPDLERLRSWMFQRHQDAFTQAYQPR</sequence>
<accession>A0A3L0WY96</accession>